<feature type="domain" description="3-hydroxyisobutyrate dehydrogenase-like NAD-binding" evidence="5">
    <location>
        <begin position="167"/>
        <end position="286"/>
    </location>
</feature>
<dbReference type="GO" id="GO:0051287">
    <property type="term" value="F:NAD binding"/>
    <property type="evidence" value="ECO:0007669"/>
    <property type="project" value="InterPro"/>
</dbReference>
<evidence type="ECO:0000259" key="4">
    <source>
        <dbReference type="Pfam" id="PF07238"/>
    </source>
</evidence>
<organism evidence="6 7">
    <name type="scientific">Paenibacillus antri</name>
    <dbReference type="NCBI Taxonomy" id="2582848"/>
    <lineage>
        <taxon>Bacteria</taxon>
        <taxon>Bacillati</taxon>
        <taxon>Bacillota</taxon>
        <taxon>Bacilli</taxon>
        <taxon>Bacillales</taxon>
        <taxon>Paenibacillaceae</taxon>
        <taxon>Paenibacillus</taxon>
    </lineage>
</organism>
<dbReference type="InterPro" id="IPR009875">
    <property type="entry name" value="PilZ_domain"/>
</dbReference>
<comment type="caution">
    <text evidence="6">The sequence shown here is derived from an EMBL/GenBank/DDBJ whole genome shotgun (WGS) entry which is preliminary data.</text>
</comment>
<dbReference type="GO" id="GO:0016054">
    <property type="term" value="P:organic acid catabolic process"/>
    <property type="evidence" value="ECO:0007669"/>
    <property type="project" value="UniProtKB-ARBA"/>
</dbReference>
<dbReference type="InterPro" id="IPR036291">
    <property type="entry name" value="NAD(P)-bd_dom_sf"/>
</dbReference>
<dbReference type="Gene3D" id="3.40.50.720">
    <property type="entry name" value="NAD(P)-binding Rossmann-like Domain"/>
    <property type="match status" value="1"/>
</dbReference>
<dbReference type="GO" id="GO:0050661">
    <property type="term" value="F:NADP binding"/>
    <property type="evidence" value="ECO:0007669"/>
    <property type="project" value="InterPro"/>
</dbReference>
<dbReference type="SUPFAM" id="SSF141371">
    <property type="entry name" value="PilZ domain-like"/>
    <property type="match status" value="1"/>
</dbReference>
<proteinExistence type="inferred from homology"/>
<dbReference type="Gene3D" id="2.40.10.220">
    <property type="entry name" value="predicted glycosyltransferase like domains"/>
    <property type="match status" value="1"/>
</dbReference>
<dbReference type="GO" id="GO:0016491">
    <property type="term" value="F:oxidoreductase activity"/>
    <property type="evidence" value="ECO:0007669"/>
    <property type="project" value="InterPro"/>
</dbReference>
<dbReference type="SUPFAM" id="SSF48179">
    <property type="entry name" value="6-phosphogluconate dehydrogenase C-terminal domain-like"/>
    <property type="match status" value="1"/>
</dbReference>
<dbReference type="Gene3D" id="1.10.1040.10">
    <property type="entry name" value="N-(1-d-carboxylethyl)-l-norvaline Dehydrogenase, domain 2"/>
    <property type="match status" value="1"/>
</dbReference>
<evidence type="ECO:0000256" key="1">
    <source>
        <dbReference type="ARBA" id="ARBA00009080"/>
    </source>
</evidence>
<dbReference type="PROSITE" id="PS00895">
    <property type="entry name" value="3_HYDROXYISOBUT_DH"/>
    <property type="match status" value="1"/>
</dbReference>
<evidence type="ECO:0000313" key="7">
    <source>
        <dbReference type="Proteomes" id="UP000309676"/>
    </source>
</evidence>
<dbReference type="EMBL" id="VCIW01000006">
    <property type="protein sequence ID" value="TLS52110.1"/>
    <property type="molecule type" value="Genomic_DNA"/>
</dbReference>
<evidence type="ECO:0000313" key="6">
    <source>
        <dbReference type="EMBL" id="TLS52110.1"/>
    </source>
</evidence>
<gene>
    <name evidence="6" type="ORF">FE782_12170</name>
</gene>
<dbReference type="PANTHER" id="PTHR43060">
    <property type="entry name" value="3-HYDROXYISOBUTYRATE DEHYDROGENASE-LIKE 1, MITOCHONDRIAL-RELATED"/>
    <property type="match status" value="1"/>
</dbReference>
<protein>
    <submittedName>
        <fullName evidence="6">Tartronate semialdehyde reductase</fullName>
    </submittedName>
</protein>
<accession>A0A5R9GDE2</accession>
<dbReference type="Pfam" id="PF14833">
    <property type="entry name" value="NAD_binding_11"/>
    <property type="match status" value="1"/>
</dbReference>
<dbReference type="Proteomes" id="UP000309676">
    <property type="component" value="Unassembled WGS sequence"/>
</dbReference>
<reference evidence="6 7" key="1">
    <citation type="submission" date="2019-05" db="EMBL/GenBank/DDBJ databases">
        <authorList>
            <person name="Narsing Rao M.P."/>
            <person name="Li W.J."/>
        </authorList>
    </citation>
    <scope>NUCLEOTIDE SEQUENCE [LARGE SCALE GENOMIC DNA]</scope>
    <source>
        <strain evidence="6 7">SYSU_K30003</strain>
    </source>
</reference>
<dbReference type="PANTHER" id="PTHR43060:SF15">
    <property type="entry name" value="3-HYDROXYISOBUTYRATE DEHYDROGENASE-LIKE 1, MITOCHONDRIAL-RELATED"/>
    <property type="match status" value="1"/>
</dbReference>
<dbReference type="InterPro" id="IPR002204">
    <property type="entry name" value="3-OH-isobutyrate_DH-rel_CS"/>
</dbReference>
<feature type="domain" description="PilZ" evidence="4">
    <location>
        <begin position="324"/>
        <end position="430"/>
    </location>
</feature>
<dbReference type="InterPro" id="IPR013328">
    <property type="entry name" value="6PGD_dom2"/>
</dbReference>
<evidence type="ECO:0000256" key="2">
    <source>
        <dbReference type="SAM" id="MobiDB-lite"/>
    </source>
</evidence>
<dbReference type="InterPro" id="IPR008927">
    <property type="entry name" value="6-PGluconate_DH-like_C_sf"/>
</dbReference>
<evidence type="ECO:0000259" key="5">
    <source>
        <dbReference type="Pfam" id="PF14833"/>
    </source>
</evidence>
<name>A0A5R9GDE2_9BACL</name>
<dbReference type="AlphaFoldDB" id="A0A5R9GDE2"/>
<feature type="region of interest" description="Disordered" evidence="2">
    <location>
        <begin position="304"/>
        <end position="325"/>
    </location>
</feature>
<dbReference type="InterPro" id="IPR006115">
    <property type="entry name" value="6PGDH_NADP-bd"/>
</dbReference>
<dbReference type="Pfam" id="PF03446">
    <property type="entry name" value="NAD_binding_2"/>
    <property type="match status" value="1"/>
</dbReference>
<comment type="similarity">
    <text evidence="1">Belongs to the HIBADH-related family.</text>
</comment>
<dbReference type="GO" id="GO:0035438">
    <property type="term" value="F:cyclic-di-GMP binding"/>
    <property type="evidence" value="ECO:0007669"/>
    <property type="project" value="InterPro"/>
</dbReference>
<evidence type="ECO:0000259" key="3">
    <source>
        <dbReference type="Pfam" id="PF03446"/>
    </source>
</evidence>
<feature type="domain" description="6-phosphogluconate dehydrogenase NADP-binding" evidence="3">
    <location>
        <begin position="4"/>
        <end position="164"/>
    </location>
</feature>
<dbReference type="InterPro" id="IPR029154">
    <property type="entry name" value="HIBADH-like_NADP-bd"/>
</dbReference>
<dbReference type="OrthoDB" id="9786703at2"/>
<dbReference type="Pfam" id="PF07238">
    <property type="entry name" value="PilZ"/>
    <property type="match status" value="1"/>
</dbReference>
<dbReference type="SUPFAM" id="SSF51735">
    <property type="entry name" value="NAD(P)-binding Rossmann-fold domains"/>
    <property type="match status" value="1"/>
</dbReference>
<sequence length="435" mass="46098">MRVIGFIGLGTMGSPMALNLLNKGYEVVLYNRTRSVAETLAAGRPSASVAASPKEVAREADVVVTMLGDDAAVESIYYGANGLFGGLRAGMTLVDCSTVSPELSRRLAADMEEHLTDFLDAPVTGSKPAAESGTLLFMVGGREEALDGVRDVLSAMGRAVVHMGPSGAGSQTKLAHNAIVGINGAAVAEGLALAAKAGVDPAKFLDVVGSGGAASRFLELKKDKLLAGDFSNQFSLKFMLKDLKLASAFADELQVPTPVLSAAKELFQIGESRGLGELDFSSIARVFEEWIRVSVRGASVPADAAPVERTARQEPAAAAGKSDDRRRAPRVALNIPLHISVYQWEQEGSFSGQQIEATLYDLSESGLQVRSSFPLAVDMFVVIHFPQEADLPPITGKIIRVVPDRGAFRYGCMLSGLPPFVRLQLEEYLQGKATS</sequence>
<keyword evidence="7" id="KW-1185">Reference proteome</keyword>